<dbReference type="EnsemblPlants" id="Bo3g130070.1">
    <property type="protein sequence ID" value="Bo3g130070.1"/>
    <property type="gene ID" value="Bo3g130070"/>
</dbReference>
<proteinExistence type="predicted"/>
<dbReference type="Proteomes" id="UP000032141">
    <property type="component" value="Chromosome C3"/>
</dbReference>
<name>A0A0D3BHD8_BRAOL</name>
<evidence type="ECO:0000313" key="1">
    <source>
        <dbReference type="EnsemblPlants" id="Bo3g130070.1"/>
    </source>
</evidence>
<protein>
    <submittedName>
        <fullName evidence="1">Uncharacterized protein</fullName>
    </submittedName>
</protein>
<evidence type="ECO:0000313" key="2">
    <source>
        <dbReference type="Proteomes" id="UP000032141"/>
    </source>
</evidence>
<sequence>MPLRYAGNTHEEDRLLCQVYMEIFQDPIKCVYQSFDQFWSCVASAYENGKDASWSERTKKSIHCRIQTIEKATKKLDACIKKCENRRPSGASNDDIGRIKSVYQSFDQFWSRVAAAYENGKDASWSERTKKSIHCRIQTIEKATKKLHAYIKQCENRCASGASNDDIG</sequence>
<accession>A0A0D3BHD8</accession>
<dbReference type="Gramene" id="Bo3g130070.1">
    <property type="protein sequence ID" value="Bo3g130070.1"/>
    <property type="gene ID" value="Bo3g130070"/>
</dbReference>
<dbReference type="PANTHER" id="PTHR45125:SF3">
    <property type="entry name" value="NO-APICAL-MERISTEM-ASSOCIATED CARBOXY-TERMINAL DOMAIN PROTEIN"/>
    <property type="match status" value="1"/>
</dbReference>
<keyword evidence="2" id="KW-1185">Reference proteome</keyword>
<reference evidence="1" key="2">
    <citation type="submission" date="2015-03" db="UniProtKB">
        <authorList>
            <consortium name="EnsemblPlants"/>
        </authorList>
    </citation>
    <scope>IDENTIFICATION</scope>
</reference>
<dbReference type="AlphaFoldDB" id="A0A0D3BHD8"/>
<dbReference type="HOGENOM" id="CLU_1590614_0_0_1"/>
<reference evidence="1 2" key="1">
    <citation type="journal article" date="2014" name="Genome Biol.">
        <title>Transcriptome and methylome profiling reveals relics of genome dominance in the mesopolyploid Brassica oleracea.</title>
        <authorList>
            <person name="Parkin I.A."/>
            <person name="Koh C."/>
            <person name="Tang H."/>
            <person name="Robinson S.J."/>
            <person name="Kagale S."/>
            <person name="Clarke W.E."/>
            <person name="Town C.D."/>
            <person name="Nixon J."/>
            <person name="Krishnakumar V."/>
            <person name="Bidwell S.L."/>
            <person name="Denoeud F."/>
            <person name="Belcram H."/>
            <person name="Links M.G."/>
            <person name="Just J."/>
            <person name="Clarke C."/>
            <person name="Bender T."/>
            <person name="Huebert T."/>
            <person name="Mason A.S."/>
            <person name="Pires J.C."/>
            <person name="Barker G."/>
            <person name="Moore J."/>
            <person name="Walley P.G."/>
            <person name="Manoli S."/>
            <person name="Batley J."/>
            <person name="Edwards D."/>
            <person name="Nelson M.N."/>
            <person name="Wang X."/>
            <person name="Paterson A.H."/>
            <person name="King G."/>
            <person name="Bancroft I."/>
            <person name="Chalhoub B."/>
            <person name="Sharpe A.G."/>
        </authorList>
    </citation>
    <scope>NUCLEOTIDE SEQUENCE</scope>
    <source>
        <strain evidence="1 2">cv. TO1000</strain>
    </source>
</reference>
<dbReference type="PANTHER" id="PTHR45125">
    <property type="entry name" value="F21J9.4-RELATED"/>
    <property type="match status" value="1"/>
</dbReference>
<organism evidence="1 2">
    <name type="scientific">Brassica oleracea var. oleracea</name>
    <dbReference type="NCBI Taxonomy" id="109376"/>
    <lineage>
        <taxon>Eukaryota</taxon>
        <taxon>Viridiplantae</taxon>
        <taxon>Streptophyta</taxon>
        <taxon>Embryophyta</taxon>
        <taxon>Tracheophyta</taxon>
        <taxon>Spermatophyta</taxon>
        <taxon>Magnoliopsida</taxon>
        <taxon>eudicotyledons</taxon>
        <taxon>Gunneridae</taxon>
        <taxon>Pentapetalae</taxon>
        <taxon>rosids</taxon>
        <taxon>malvids</taxon>
        <taxon>Brassicales</taxon>
        <taxon>Brassicaceae</taxon>
        <taxon>Brassiceae</taxon>
        <taxon>Brassica</taxon>
    </lineage>
</organism>
<dbReference type="STRING" id="109376.A0A0D3BHD8"/>